<accession>A0A0V1CBP6</accession>
<dbReference type="PROSITE" id="PS50994">
    <property type="entry name" value="INTEGRASE"/>
    <property type="match status" value="1"/>
</dbReference>
<sequence length="209" mass="23666">LIKENGQNATIFLTLQHVQIIIGSIGIELGVPKYVHWSSIMKLDAFPLLKKCFMLSMLTKTFREALNKWTNVTAEMGHLLFPFSVECRKKKMRKLPKSLVVKPMIITFVVSRAQVAMSLINFQTISVYPLKVKRAEEVATKMLEIFLMSSAPSILQSDNNQEFSNAIIVKLKTCWPELRLVSGRPQHPQSHGAVERLNGVVQDKSTILM</sequence>
<dbReference type="InterPro" id="IPR012337">
    <property type="entry name" value="RNaseH-like_sf"/>
</dbReference>
<protein>
    <submittedName>
        <fullName evidence="2">SCAN domain-containing protein 3</fullName>
    </submittedName>
</protein>
<proteinExistence type="predicted"/>
<dbReference type="GO" id="GO:0015074">
    <property type="term" value="P:DNA integration"/>
    <property type="evidence" value="ECO:0007669"/>
    <property type="project" value="InterPro"/>
</dbReference>
<dbReference type="EMBL" id="JYDI01000273">
    <property type="protein sequence ID" value="KRY46746.1"/>
    <property type="molecule type" value="Genomic_DNA"/>
</dbReference>
<gene>
    <name evidence="2" type="primary">SCAND3</name>
    <name evidence="2" type="ORF">T03_17032</name>
</gene>
<organism evidence="2 3">
    <name type="scientific">Trichinella britovi</name>
    <name type="common">Parasitic roundworm</name>
    <dbReference type="NCBI Taxonomy" id="45882"/>
    <lineage>
        <taxon>Eukaryota</taxon>
        <taxon>Metazoa</taxon>
        <taxon>Ecdysozoa</taxon>
        <taxon>Nematoda</taxon>
        <taxon>Enoplea</taxon>
        <taxon>Dorylaimia</taxon>
        <taxon>Trichinellida</taxon>
        <taxon>Trichinellidae</taxon>
        <taxon>Trichinella</taxon>
    </lineage>
</organism>
<dbReference type="InterPro" id="IPR036397">
    <property type="entry name" value="RNaseH_sf"/>
</dbReference>
<evidence type="ECO:0000259" key="1">
    <source>
        <dbReference type="PROSITE" id="PS50994"/>
    </source>
</evidence>
<dbReference type="Gene3D" id="3.30.420.10">
    <property type="entry name" value="Ribonuclease H-like superfamily/Ribonuclease H"/>
    <property type="match status" value="1"/>
</dbReference>
<feature type="domain" description="Integrase catalytic" evidence="1">
    <location>
        <begin position="92"/>
        <end position="209"/>
    </location>
</feature>
<dbReference type="STRING" id="45882.A0A0V1CBP6"/>
<dbReference type="Proteomes" id="UP000054653">
    <property type="component" value="Unassembled WGS sequence"/>
</dbReference>
<feature type="non-terminal residue" evidence="2">
    <location>
        <position position="1"/>
    </location>
</feature>
<comment type="caution">
    <text evidence="2">The sequence shown here is derived from an EMBL/GenBank/DDBJ whole genome shotgun (WGS) entry which is preliminary data.</text>
</comment>
<dbReference type="GO" id="GO:0003676">
    <property type="term" value="F:nucleic acid binding"/>
    <property type="evidence" value="ECO:0007669"/>
    <property type="project" value="InterPro"/>
</dbReference>
<name>A0A0V1CBP6_TRIBR</name>
<dbReference type="OrthoDB" id="5853607at2759"/>
<evidence type="ECO:0000313" key="2">
    <source>
        <dbReference type="EMBL" id="KRY46746.1"/>
    </source>
</evidence>
<keyword evidence="3" id="KW-1185">Reference proteome</keyword>
<dbReference type="AlphaFoldDB" id="A0A0V1CBP6"/>
<feature type="non-terminal residue" evidence="2">
    <location>
        <position position="209"/>
    </location>
</feature>
<dbReference type="InterPro" id="IPR001584">
    <property type="entry name" value="Integrase_cat-core"/>
</dbReference>
<reference evidence="2 3" key="1">
    <citation type="submission" date="2015-01" db="EMBL/GenBank/DDBJ databases">
        <title>Evolution of Trichinella species and genotypes.</title>
        <authorList>
            <person name="Korhonen P.K."/>
            <person name="Edoardo P."/>
            <person name="Giuseppe L.R."/>
            <person name="Gasser R.B."/>
        </authorList>
    </citation>
    <scope>NUCLEOTIDE SEQUENCE [LARGE SCALE GENOMIC DNA]</scope>
    <source>
        <strain evidence="2">ISS120</strain>
    </source>
</reference>
<dbReference type="SUPFAM" id="SSF53098">
    <property type="entry name" value="Ribonuclease H-like"/>
    <property type="match status" value="1"/>
</dbReference>
<evidence type="ECO:0000313" key="3">
    <source>
        <dbReference type="Proteomes" id="UP000054653"/>
    </source>
</evidence>